<organism evidence="2 3">
    <name type="scientific">Aquitalea magnusonii</name>
    <dbReference type="NCBI Taxonomy" id="332411"/>
    <lineage>
        <taxon>Bacteria</taxon>
        <taxon>Pseudomonadati</taxon>
        <taxon>Pseudomonadota</taxon>
        <taxon>Betaproteobacteria</taxon>
        <taxon>Neisseriales</taxon>
        <taxon>Chromobacteriaceae</taxon>
        <taxon>Aquitalea</taxon>
    </lineage>
</organism>
<proteinExistence type="predicted"/>
<reference evidence="2 3" key="1">
    <citation type="submission" date="2018-05" db="EMBL/GenBank/DDBJ databases">
        <title>Genomic Encyclopedia of Type Strains, Phase IV (KMG-IV): sequencing the most valuable type-strain genomes for metagenomic binning, comparative biology and taxonomic classification.</title>
        <authorList>
            <person name="Goeker M."/>
        </authorList>
    </citation>
    <scope>NUCLEOTIDE SEQUENCE [LARGE SCALE GENOMIC DNA]</scope>
    <source>
        <strain evidence="2 3">DSM 25134</strain>
    </source>
</reference>
<dbReference type="OrthoDB" id="9126736at2"/>
<dbReference type="EMBL" id="QJKC01000001">
    <property type="protein sequence ID" value="PXX51108.1"/>
    <property type="molecule type" value="Genomic_DNA"/>
</dbReference>
<evidence type="ECO:0000256" key="1">
    <source>
        <dbReference type="SAM" id="SignalP"/>
    </source>
</evidence>
<accession>A0A318K8V8</accession>
<gene>
    <name evidence="2" type="ORF">DFR38_101169</name>
</gene>
<evidence type="ECO:0008006" key="4">
    <source>
        <dbReference type="Google" id="ProtNLM"/>
    </source>
</evidence>
<feature type="signal peptide" evidence="1">
    <location>
        <begin position="1"/>
        <end position="24"/>
    </location>
</feature>
<feature type="chain" id="PRO_5016342192" description="Ankyrin repeat protein" evidence="1">
    <location>
        <begin position="25"/>
        <end position="403"/>
    </location>
</feature>
<protein>
    <recommendedName>
        <fullName evidence="4">Ankyrin repeat protein</fullName>
    </recommendedName>
</protein>
<name>A0A318K8V8_9NEIS</name>
<evidence type="ECO:0000313" key="3">
    <source>
        <dbReference type="Proteomes" id="UP000248395"/>
    </source>
</evidence>
<dbReference type="AlphaFoldDB" id="A0A318K8V8"/>
<keyword evidence="1" id="KW-0732">Signal</keyword>
<comment type="caution">
    <text evidence="2">The sequence shown here is derived from an EMBL/GenBank/DDBJ whole genome shotgun (WGS) entry which is preliminary data.</text>
</comment>
<evidence type="ECO:0000313" key="2">
    <source>
        <dbReference type="EMBL" id="PXX51108.1"/>
    </source>
</evidence>
<dbReference type="RefSeq" id="WP_146215884.1">
    <property type="nucleotide sequence ID" value="NZ_LNQU01000033.1"/>
</dbReference>
<keyword evidence="3" id="KW-1185">Reference proteome</keyword>
<dbReference type="Proteomes" id="UP000248395">
    <property type="component" value="Unassembled WGS sequence"/>
</dbReference>
<dbReference type="InterPro" id="IPR036770">
    <property type="entry name" value="Ankyrin_rpt-contain_sf"/>
</dbReference>
<dbReference type="SUPFAM" id="SSF48403">
    <property type="entry name" value="Ankyrin repeat"/>
    <property type="match status" value="1"/>
</dbReference>
<sequence>MSTRIRALSSAISVALIATTPAMAGSLQDQTEVKTAKTELIIPGASAQEVADQIRDALSSWATPVTFNARSLPAVLPSRPDSPTAVQKQYGGTAVVEYQCSSAYAEIVKRPAPIKNPFFSSAEIIQICVYPFQKGVKAYVMYNTIKKTESLTSGLFNGIANSIRGNEVEWLTKQMAGVTDDIRKKIPGVLIARIEVPGQQVQEPDHDAVAGIIPAEIATVVPMQTTQPNTQITQAVTASKIEARKNLTAMGFSYHSQEQFITAIRRKDDVAVQLFMDGGGIDISAKDKRGKTPLDIAKEIGAPNLIPILSGKTSATVSTNPAATNGYDAVSFKRLLDEAQAQLPVPLQENVKTQMNVTITEARLKGINLSEDQIEVFRRQVLSMYPQIAAQINRINPATGRMD</sequence>